<dbReference type="NCBIfam" id="NF008453">
    <property type="entry name" value="PRK11308.1"/>
    <property type="match status" value="2"/>
</dbReference>
<keyword evidence="3" id="KW-0547">Nucleotide-binding</keyword>
<dbReference type="InterPro" id="IPR027417">
    <property type="entry name" value="P-loop_NTPase"/>
</dbReference>
<gene>
    <name evidence="6" type="primary">gsiA</name>
    <name evidence="6" type="ORF">Mal48_00660</name>
</gene>
<dbReference type="OrthoDB" id="9806285at2"/>
<dbReference type="AlphaFoldDB" id="A0A517QGS7"/>
<dbReference type="InterPro" id="IPR017871">
    <property type="entry name" value="ABC_transporter-like_CS"/>
</dbReference>
<keyword evidence="4 6" id="KW-0067">ATP-binding</keyword>
<evidence type="ECO:0000313" key="7">
    <source>
        <dbReference type="Proteomes" id="UP000315724"/>
    </source>
</evidence>
<feature type="domain" description="ABC transporter" evidence="5">
    <location>
        <begin position="345"/>
        <end position="596"/>
    </location>
</feature>
<dbReference type="PANTHER" id="PTHR43776">
    <property type="entry name" value="TRANSPORT ATP-BINDING PROTEIN"/>
    <property type="match status" value="1"/>
</dbReference>
<dbReference type="GO" id="GO:0005524">
    <property type="term" value="F:ATP binding"/>
    <property type="evidence" value="ECO:0007669"/>
    <property type="project" value="UniProtKB-KW"/>
</dbReference>
<dbReference type="PANTHER" id="PTHR43776:SF7">
    <property type="entry name" value="D,D-DIPEPTIDE TRANSPORT ATP-BINDING PROTEIN DDPF-RELATED"/>
    <property type="match status" value="1"/>
</dbReference>
<evidence type="ECO:0000259" key="5">
    <source>
        <dbReference type="PROSITE" id="PS50893"/>
    </source>
</evidence>
<dbReference type="EMBL" id="CP036267">
    <property type="protein sequence ID" value="QDT30838.1"/>
    <property type="molecule type" value="Genomic_DNA"/>
</dbReference>
<dbReference type="Proteomes" id="UP000315724">
    <property type="component" value="Chromosome"/>
</dbReference>
<dbReference type="NCBIfam" id="NF007739">
    <property type="entry name" value="PRK10419.1"/>
    <property type="match status" value="2"/>
</dbReference>
<dbReference type="GO" id="GO:0055085">
    <property type="term" value="P:transmembrane transport"/>
    <property type="evidence" value="ECO:0007669"/>
    <property type="project" value="UniProtKB-ARBA"/>
</dbReference>
<dbReference type="GO" id="GO:0015833">
    <property type="term" value="P:peptide transport"/>
    <property type="evidence" value="ECO:0007669"/>
    <property type="project" value="InterPro"/>
</dbReference>
<dbReference type="PROSITE" id="PS50893">
    <property type="entry name" value="ABC_TRANSPORTER_2"/>
    <property type="match status" value="2"/>
</dbReference>
<dbReference type="InterPro" id="IPR013563">
    <property type="entry name" value="Oligopep_ABC_C"/>
</dbReference>
<organism evidence="6 7">
    <name type="scientific">Thalassoglobus polymorphus</name>
    <dbReference type="NCBI Taxonomy" id="2527994"/>
    <lineage>
        <taxon>Bacteria</taxon>
        <taxon>Pseudomonadati</taxon>
        <taxon>Planctomycetota</taxon>
        <taxon>Planctomycetia</taxon>
        <taxon>Planctomycetales</taxon>
        <taxon>Planctomycetaceae</taxon>
        <taxon>Thalassoglobus</taxon>
    </lineage>
</organism>
<dbReference type="InterPro" id="IPR003593">
    <property type="entry name" value="AAA+_ATPase"/>
</dbReference>
<protein>
    <submittedName>
        <fullName evidence="6">Glutathione import ATP-binding protein GsiA</fullName>
        <ecNumber evidence="6">3.6.3.-</ecNumber>
    </submittedName>
</protein>
<dbReference type="PROSITE" id="PS00211">
    <property type="entry name" value="ABC_TRANSPORTER_1"/>
    <property type="match status" value="2"/>
</dbReference>
<dbReference type="RefSeq" id="WP_145195055.1">
    <property type="nucleotide sequence ID" value="NZ_CP036267.1"/>
</dbReference>
<dbReference type="SUPFAM" id="SSF52540">
    <property type="entry name" value="P-loop containing nucleoside triphosphate hydrolases"/>
    <property type="match status" value="2"/>
</dbReference>
<proteinExistence type="inferred from homology"/>
<dbReference type="KEGG" id="tpol:Mal48_00660"/>
<dbReference type="GO" id="GO:0016887">
    <property type="term" value="F:ATP hydrolysis activity"/>
    <property type="evidence" value="ECO:0007669"/>
    <property type="project" value="InterPro"/>
</dbReference>
<name>A0A517QGS7_9PLAN</name>
<dbReference type="SMART" id="SM00382">
    <property type="entry name" value="AAA"/>
    <property type="match status" value="2"/>
</dbReference>
<feature type="domain" description="ABC transporter" evidence="5">
    <location>
        <begin position="7"/>
        <end position="258"/>
    </location>
</feature>
<sequence>MADTAVLEIKGLKTYFDSPDGVVKAVDDLTLTLNAGETMGLVGESGSGKSVTSLSVMRLLPDRAATIAGGSISYLGRDLVRLPEREMRNLRGSDISMIFQEPGTSLNPVFRVGVQVTEGIQRHLKVSFAEAKRRTIDLFNEVGIPEPERRFHSYPHEMSGGQKQRVMIALALACDPEILIADEPTTALDVTIQRQILDLLRDLRDQRGMSILFITHDLGVIGEIADDVAVMFRGRLVEHGPVEEIFANPKHPYTKGLLACRPKLESTFRRLPTVSDFMDAQKLPDGSYEVQEKQLSAEAIKQLSMTGRGRLIHPKSELQKIGHPFSEIKEDADLKTVPEGRRPILKIEDLKVYYPIRTGVFRRVTDHVKAVDGIDLKVYQGQTLGLVGESGCGKTTTGRAIVRLAEMTAGKIQYEGIDITSLRGEDLKKYRSNVQIIFQDPYSSLNPRMTVEGMLVEAMMIHGILGRRSERRDRAAHLLEEVGLEAGHLRRYPHEFSGGQRQRISIARALAVKSEFIICDESVSALDVSVQAQVLNLLKDLQEEHGLTYVFISHDLSVVKFMSDMMAVMNAGKIVEFGPSESIYENPQEEYTKRLISSIPNDSLELIRERVARREQTRSKQKSSK</sequence>
<evidence type="ECO:0000256" key="1">
    <source>
        <dbReference type="ARBA" id="ARBA00005417"/>
    </source>
</evidence>
<comment type="similarity">
    <text evidence="1">Belongs to the ABC transporter superfamily.</text>
</comment>
<keyword evidence="7" id="KW-1185">Reference proteome</keyword>
<dbReference type="EC" id="3.6.3.-" evidence="6"/>
<dbReference type="FunFam" id="3.40.50.300:FF:000016">
    <property type="entry name" value="Oligopeptide ABC transporter ATP-binding component"/>
    <property type="match status" value="2"/>
</dbReference>
<dbReference type="InterPro" id="IPR050319">
    <property type="entry name" value="ABC_transp_ATP-bind"/>
</dbReference>
<evidence type="ECO:0000313" key="6">
    <source>
        <dbReference type="EMBL" id="QDT30838.1"/>
    </source>
</evidence>
<keyword evidence="6" id="KW-0378">Hydrolase</keyword>
<evidence type="ECO:0000256" key="2">
    <source>
        <dbReference type="ARBA" id="ARBA00022448"/>
    </source>
</evidence>
<dbReference type="Pfam" id="PF00005">
    <property type="entry name" value="ABC_tran"/>
    <property type="match status" value="2"/>
</dbReference>
<keyword evidence="2" id="KW-0813">Transport</keyword>
<reference evidence="6 7" key="1">
    <citation type="submission" date="2019-02" db="EMBL/GenBank/DDBJ databases">
        <title>Deep-cultivation of Planctomycetes and their phenomic and genomic characterization uncovers novel biology.</title>
        <authorList>
            <person name="Wiegand S."/>
            <person name="Jogler M."/>
            <person name="Boedeker C."/>
            <person name="Pinto D."/>
            <person name="Vollmers J."/>
            <person name="Rivas-Marin E."/>
            <person name="Kohn T."/>
            <person name="Peeters S.H."/>
            <person name="Heuer A."/>
            <person name="Rast P."/>
            <person name="Oberbeckmann S."/>
            <person name="Bunk B."/>
            <person name="Jeske O."/>
            <person name="Meyerdierks A."/>
            <person name="Storesund J.E."/>
            <person name="Kallscheuer N."/>
            <person name="Luecker S."/>
            <person name="Lage O.M."/>
            <person name="Pohl T."/>
            <person name="Merkel B.J."/>
            <person name="Hornburger P."/>
            <person name="Mueller R.-W."/>
            <person name="Bruemmer F."/>
            <person name="Labrenz M."/>
            <person name="Spormann A.M."/>
            <person name="Op den Camp H."/>
            <person name="Overmann J."/>
            <person name="Amann R."/>
            <person name="Jetten M.S.M."/>
            <person name="Mascher T."/>
            <person name="Medema M.H."/>
            <person name="Devos D.P."/>
            <person name="Kaster A.-K."/>
            <person name="Ovreas L."/>
            <person name="Rohde M."/>
            <person name="Galperin M.Y."/>
            <person name="Jogler C."/>
        </authorList>
    </citation>
    <scope>NUCLEOTIDE SEQUENCE [LARGE SCALE GENOMIC DNA]</scope>
    <source>
        <strain evidence="6 7">Mal48</strain>
    </source>
</reference>
<accession>A0A517QGS7</accession>
<dbReference type="Pfam" id="PF08352">
    <property type="entry name" value="oligo_HPY"/>
    <property type="match status" value="2"/>
</dbReference>
<dbReference type="Gene3D" id="3.40.50.300">
    <property type="entry name" value="P-loop containing nucleotide triphosphate hydrolases"/>
    <property type="match status" value="2"/>
</dbReference>
<evidence type="ECO:0000256" key="4">
    <source>
        <dbReference type="ARBA" id="ARBA00022840"/>
    </source>
</evidence>
<evidence type="ECO:0000256" key="3">
    <source>
        <dbReference type="ARBA" id="ARBA00022741"/>
    </source>
</evidence>
<dbReference type="InterPro" id="IPR003439">
    <property type="entry name" value="ABC_transporter-like_ATP-bd"/>
</dbReference>
<dbReference type="CDD" id="cd03257">
    <property type="entry name" value="ABC_NikE_OppD_transporters"/>
    <property type="match status" value="2"/>
</dbReference>